<reference evidence="2 3" key="1">
    <citation type="submission" date="2021-12" db="EMBL/GenBank/DDBJ databases">
        <title>Discovery of the Pendulisporaceae a myxobacterial family with distinct sporulation behavior and unique specialized metabolism.</title>
        <authorList>
            <person name="Garcia R."/>
            <person name="Popoff A."/>
            <person name="Bader C.D."/>
            <person name="Loehr J."/>
            <person name="Walesch S."/>
            <person name="Walt C."/>
            <person name="Boldt J."/>
            <person name="Bunk B."/>
            <person name="Haeckl F.J.F.P.J."/>
            <person name="Gunesch A.P."/>
            <person name="Birkelbach J."/>
            <person name="Nuebel U."/>
            <person name="Pietschmann T."/>
            <person name="Bach T."/>
            <person name="Mueller R."/>
        </authorList>
    </citation>
    <scope>NUCLEOTIDE SEQUENCE [LARGE SCALE GENOMIC DNA]</scope>
    <source>
        <strain evidence="2 3">MSr12523</strain>
    </source>
</reference>
<dbReference type="Proteomes" id="UP001379533">
    <property type="component" value="Chromosome"/>
</dbReference>
<evidence type="ECO:0000313" key="2">
    <source>
        <dbReference type="EMBL" id="WXA96525.1"/>
    </source>
</evidence>
<keyword evidence="1" id="KW-1133">Transmembrane helix</keyword>
<feature type="transmembrane region" description="Helical" evidence="1">
    <location>
        <begin position="123"/>
        <end position="143"/>
    </location>
</feature>
<gene>
    <name evidence="2" type="ORF">LZC95_06685</name>
</gene>
<proteinExistence type="predicted"/>
<organism evidence="2 3">
    <name type="scientific">Pendulispora brunnea</name>
    <dbReference type="NCBI Taxonomy" id="2905690"/>
    <lineage>
        <taxon>Bacteria</taxon>
        <taxon>Pseudomonadati</taxon>
        <taxon>Myxococcota</taxon>
        <taxon>Myxococcia</taxon>
        <taxon>Myxococcales</taxon>
        <taxon>Sorangiineae</taxon>
        <taxon>Pendulisporaceae</taxon>
        <taxon>Pendulispora</taxon>
    </lineage>
</organism>
<protein>
    <recommendedName>
        <fullName evidence="4">FHA domain-containing protein</fullName>
    </recommendedName>
</protein>
<evidence type="ECO:0000256" key="1">
    <source>
        <dbReference type="SAM" id="Phobius"/>
    </source>
</evidence>
<evidence type="ECO:0008006" key="4">
    <source>
        <dbReference type="Google" id="ProtNLM"/>
    </source>
</evidence>
<dbReference type="EMBL" id="CP089982">
    <property type="protein sequence ID" value="WXA96525.1"/>
    <property type="molecule type" value="Genomic_DNA"/>
</dbReference>
<keyword evidence="1" id="KW-0472">Membrane</keyword>
<sequence>MKLRAWQAREARETQTGLKFRVRYADGRAEQFLVDAERAMIGSAAHCEVRLPPEAAAFEHVEVFASERRVHLTTRAAANAPTLNGAPFVTGLWPAGAVLAINGVTLTVESVDLGQKQRGRSPFWLLVPVPIVAIVASIIYSRVAASAELPIPEAPTLFDAPVAACPAQAPELYGAFAADKLRTAQAKRERGPFSRRDAVDSVSLFELAAACYRLAGSGEEERDASASAVSQRKKVDEEYRVRRVRLEHAFRVGDPFGAKRELSVLIPMTAHRRGPYVEWLASLDRYATIEAERRSAKPLGR</sequence>
<accession>A0ABZ2KCX8</accession>
<keyword evidence="3" id="KW-1185">Reference proteome</keyword>
<keyword evidence="1" id="KW-0812">Transmembrane</keyword>
<evidence type="ECO:0000313" key="3">
    <source>
        <dbReference type="Proteomes" id="UP001379533"/>
    </source>
</evidence>
<name>A0ABZ2KCX8_9BACT</name>
<dbReference type="RefSeq" id="WP_394847141.1">
    <property type="nucleotide sequence ID" value="NZ_CP089982.1"/>
</dbReference>